<evidence type="ECO:0000256" key="3">
    <source>
        <dbReference type="ARBA" id="ARBA00022452"/>
    </source>
</evidence>
<dbReference type="AlphaFoldDB" id="E8UZW9"/>
<dbReference type="STRING" id="401053.AciPR4_0208"/>
<dbReference type="InterPro" id="IPR039426">
    <property type="entry name" value="TonB-dep_rcpt-like"/>
</dbReference>
<evidence type="ECO:0000313" key="10">
    <source>
        <dbReference type="EMBL" id="ADV81046.1"/>
    </source>
</evidence>
<dbReference type="InterPro" id="IPR057601">
    <property type="entry name" value="Oar-like_b-barrel"/>
</dbReference>
<evidence type="ECO:0000259" key="9">
    <source>
        <dbReference type="Pfam" id="PF25183"/>
    </source>
</evidence>
<keyword evidence="3" id="KW-1134">Transmembrane beta strand</keyword>
<keyword evidence="11" id="KW-1185">Reference proteome</keyword>
<feature type="signal peptide" evidence="8">
    <location>
        <begin position="1"/>
        <end position="25"/>
    </location>
</feature>
<proteinExistence type="predicted"/>
<dbReference type="PANTHER" id="PTHR30069:SF29">
    <property type="entry name" value="HEMOGLOBIN AND HEMOGLOBIN-HAPTOGLOBIN-BINDING PROTEIN 1-RELATED"/>
    <property type="match status" value="1"/>
</dbReference>
<dbReference type="InterPro" id="IPR036942">
    <property type="entry name" value="Beta-barrel_TonB_sf"/>
</dbReference>
<evidence type="ECO:0000256" key="2">
    <source>
        <dbReference type="ARBA" id="ARBA00022448"/>
    </source>
</evidence>
<evidence type="ECO:0000256" key="8">
    <source>
        <dbReference type="SAM" id="SignalP"/>
    </source>
</evidence>
<dbReference type="KEGG" id="tsa:AciPR4_0208"/>
<dbReference type="RefSeq" id="WP_013566779.1">
    <property type="nucleotide sequence ID" value="NC_014963.1"/>
</dbReference>
<dbReference type="GO" id="GO:0044718">
    <property type="term" value="P:siderophore transmembrane transport"/>
    <property type="evidence" value="ECO:0007669"/>
    <property type="project" value="TreeGrafter"/>
</dbReference>
<keyword evidence="6" id="KW-0472">Membrane</keyword>
<organism evidence="10 11">
    <name type="scientific">Terriglobus saanensis (strain ATCC BAA-1853 / DSM 23119 / SP1PR4)</name>
    <dbReference type="NCBI Taxonomy" id="401053"/>
    <lineage>
        <taxon>Bacteria</taxon>
        <taxon>Pseudomonadati</taxon>
        <taxon>Acidobacteriota</taxon>
        <taxon>Terriglobia</taxon>
        <taxon>Terriglobales</taxon>
        <taxon>Acidobacteriaceae</taxon>
        <taxon>Terriglobus</taxon>
    </lineage>
</organism>
<dbReference type="Pfam" id="PF13620">
    <property type="entry name" value="CarboxypepD_reg"/>
    <property type="match status" value="1"/>
</dbReference>
<dbReference type="Pfam" id="PF25183">
    <property type="entry name" value="OMP_b-brl_4"/>
    <property type="match status" value="1"/>
</dbReference>
<evidence type="ECO:0000256" key="6">
    <source>
        <dbReference type="ARBA" id="ARBA00023136"/>
    </source>
</evidence>
<protein>
    <submittedName>
        <fullName evidence="10">Cna B-type protein</fullName>
    </submittedName>
</protein>
<evidence type="ECO:0000256" key="1">
    <source>
        <dbReference type="ARBA" id="ARBA00004571"/>
    </source>
</evidence>
<evidence type="ECO:0000256" key="4">
    <source>
        <dbReference type="ARBA" id="ARBA00022692"/>
    </source>
</evidence>
<keyword evidence="7" id="KW-0998">Cell outer membrane</keyword>
<evidence type="ECO:0000313" key="11">
    <source>
        <dbReference type="Proteomes" id="UP000006844"/>
    </source>
</evidence>
<feature type="chain" id="PRO_5003228958" evidence="8">
    <location>
        <begin position="26"/>
        <end position="1134"/>
    </location>
</feature>
<gene>
    <name evidence="10" type="ordered locus">AciPR4_0208</name>
</gene>
<dbReference type="SUPFAM" id="SSF56935">
    <property type="entry name" value="Porins"/>
    <property type="match status" value="1"/>
</dbReference>
<keyword evidence="4" id="KW-0812">Transmembrane</keyword>
<dbReference type="PANTHER" id="PTHR30069">
    <property type="entry name" value="TONB-DEPENDENT OUTER MEMBRANE RECEPTOR"/>
    <property type="match status" value="1"/>
</dbReference>
<dbReference type="Gene3D" id="2.40.170.20">
    <property type="entry name" value="TonB-dependent receptor, beta-barrel domain"/>
    <property type="match status" value="1"/>
</dbReference>
<dbReference type="Gene3D" id="2.60.40.1120">
    <property type="entry name" value="Carboxypeptidase-like, regulatory domain"/>
    <property type="match status" value="1"/>
</dbReference>
<dbReference type="EMBL" id="CP002467">
    <property type="protein sequence ID" value="ADV81046.1"/>
    <property type="molecule type" value="Genomic_DNA"/>
</dbReference>
<dbReference type="Proteomes" id="UP000006844">
    <property type="component" value="Chromosome"/>
</dbReference>
<name>E8UZW9_TERSS</name>
<dbReference type="InterPro" id="IPR008969">
    <property type="entry name" value="CarboxyPept-like_regulatory"/>
</dbReference>
<dbReference type="GO" id="GO:0015344">
    <property type="term" value="F:siderophore uptake transmembrane transporter activity"/>
    <property type="evidence" value="ECO:0007669"/>
    <property type="project" value="TreeGrafter"/>
</dbReference>
<comment type="subcellular location">
    <subcellularLocation>
        <location evidence="1">Cell outer membrane</location>
        <topology evidence="1">Multi-pass membrane protein</topology>
    </subcellularLocation>
</comment>
<accession>E8UZW9</accession>
<dbReference type="eggNOG" id="COG4771">
    <property type="taxonomic scope" value="Bacteria"/>
</dbReference>
<evidence type="ECO:0000256" key="5">
    <source>
        <dbReference type="ARBA" id="ARBA00022729"/>
    </source>
</evidence>
<keyword evidence="2" id="KW-0813">Transport</keyword>
<sequence length="1134" mass="122363">MSRSRLFSVAFFLFLFAAVRLSAQAVNATMSGTIHDKTGAVIPGARVTVTNVDTNITQTVSASAGGEYNVLNLAPAHYRLDVEAPGFAHYVQTGITLDVGQKANQEVALELGASSSTVSVVADTNAVEASDATLSDVVTGSEIRNLPLNSCNPYALIALTPGFSGSVGNNYNSISYSINGSRQGYTDVLVDGIPGGFPTVNGNSGVGVFPSVDAINQFRVLGQNYPAEFGRSLGGILNTVFKSGTNAFHGSLFEFARNSTLDANDYFSKLNGKALPTFQRNQFGGVLNGPILHDKLFFLVSAELLRQSSAISTTTTVPTLLQRQGDFSQTFTSTGALVKIYNPFTTRANPAGGYMRDAFVGNKITSGLSKVGQNVMNYYPLPTATGNTLTGANNYFATSTEDNRIDGWDVRLDYTLPHNQTVFARYSDRFYDDTPQPFFPAAISKAESRIEQRDWMRNFVVDYTIAPSSHLLYDVRLGFSRALYDYLNAGLGFQASDLGLPTALNTGGGLPIFPVFAASGYVQLGNADNRHNAFMTYSLPQSLTWVHGNHTFKFGLDARLIRVNDRETRDTSGDFTFTSGFTQGPNPSTASVSAGNSIASLLLGTGTGDLIQNFKDVASQSYYYGAYAQDDWRITPKLTLSFGMRYDLDTPRTDRYNRINYFDPTAPSPLAQPSGITGLQGGLVFVGVNGHDRHQTNYDANNFAPRFGVAYAVDPKTVIHAGFGIVYGPSPQAAAGTVGPFGFRVQNTWVSTLDNITPYNTLDNPFPSGFQPVPGASQGLATGAGGQIEGFLRNTVTPYTEQYLLNFDRELPGNSHIQIGYAGNHGLKLQQSREGGIDFDQLPTSALSLGSKLNDLVANPFFGVITSGTLAAAQVSRGQLLKPYPQFTSVLPLFQPGGQTKYDSLQVKYDKRFGAGLQVNASYVFSKTFDTNTTHQDSYNPSADYAVASQHTPHRLVAGYTYQLPVGIGRHFGGQMPRALDALIGGWQVNGISTFQSGNPLQITASNVSGLGNPTEYANYDGTNPTLSGDIHKRLAKYFNTAAFSQPAAFTLGNSPAYVSRLLSPRLVTTDLSLFKEFHPYRETTLQLRGEAFNAFNHVQFASPNTSVNSTSFGQITSQANTPRQLQFGAKLLF</sequence>
<evidence type="ECO:0000256" key="7">
    <source>
        <dbReference type="ARBA" id="ARBA00023237"/>
    </source>
</evidence>
<feature type="domain" description="TonB-dependent transporter Oar-like beta-barrel" evidence="9">
    <location>
        <begin position="240"/>
        <end position="1127"/>
    </location>
</feature>
<dbReference type="HOGENOM" id="CLU_006298_0_0_0"/>
<dbReference type="GO" id="GO:0009279">
    <property type="term" value="C:cell outer membrane"/>
    <property type="evidence" value="ECO:0007669"/>
    <property type="project" value="UniProtKB-SubCell"/>
</dbReference>
<keyword evidence="5 8" id="KW-0732">Signal</keyword>
<dbReference type="SUPFAM" id="SSF49464">
    <property type="entry name" value="Carboxypeptidase regulatory domain-like"/>
    <property type="match status" value="1"/>
</dbReference>
<reference evidence="10 11" key="1">
    <citation type="journal article" date="2012" name="Stand. Genomic Sci.">
        <title>Complete genome sequence of Terriglobus saanensis type strain SP1PR4(T), an Acidobacteria from tundra soil.</title>
        <authorList>
            <person name="Rawat S.R."/>
            <person name="Mannisto M.K."/>
            <person name="Starovoytov V."/>
            <person name="Goodwin L."/>
            <person name="Nolan M."/>
            <person name="Hauser L."/>
            <person name="Land M."/>
            <person name="Davenport K.W."/>
            <person name="Woyke T."/>
            <person name="Haggblom M.M."/>
        </authorList>
    </citation>
    <scope>NUCLEOTIDE SEQUENCE</scope>
    <source>
        <strain evidence="11">ATCC BAA-1853 / DSM 23119 / SP1PR4</strain>
    </source>
</reference>